<evidence type="ECO:0000313" key="3">
    <source>
        <dbReference type="EMBL" id="KXZ68894.1"/>
    </source>
</evidence>
<dbReference type="EMBL" id="JRHX01000059">
    <property type="protein sequence ID" value="KXZ70255.1"/>
    <property type="molecule type" value="Genomic_DNA"/>
</dbReference>
<comment type="caution">
    <text evidence="4">The sequence shown here is derived from an EMBL/GenBank/DDBJ whole genome shotgun (WGS) entry which is preliminary data.</text>
</comment>
<organism evidence="4 6">
    <name type="scientific">Acinetobacter venetianus</name>
    <dbReference type="NCBI Taxonomy" id="52133"/>
    <lineage>
        <taxon>Bacteria</taxon>
        <taxon>Pseudomonadati</taxon>
        <taxon>Pseudomonadota</taxon>
        <taxon>Gammaproteobacteria</taxon>
        <taxon>Moraxellales</taxon>
        <taxon>Moraxellaceae</taxon>
        <taxon>Acinetobacter</taxon>
    </lineage>
</organism>
<dbReference type="PATRIC" id="fig|52133.19.peg.1961"/>
<evidence type="ECO:0000313" key="5">
    <source>
        <dbReference type="EMBL" id="KXZ70255.1"/>
    </source>
</evidence>
<keyword evidence="1" id="KW-0472">Membrane</keyword>
<dbReference type="Proteomes" id="UP000075544">
    <property type="component" value="Unassembled WGS sequence"/>
</dbReference>
<evidence type="ECO:0000256" key="1">
    <source>
        <dbReference type="SAM" id="Phobius"/>
    </source>
</evidence>
<proteinExistence type="predicted"/>
<keyword evidence="1" id="KW-1133">Transmembrane helix</keyword>
<dbReference type="AlphaFoldDB" id="A0A150HTJ5"/>
<evidence type="ECO:0000313" key="6">
    <source>
        <dbReference type="Proteomes" id="UP000075544"/>
    </source>
</evidence>
<dbReference type="RefSeq" id="WP_171254180.1">
    <property type="nucleotide sequence ID" value="NZ_JRHX01000059.1"/>
</dbReference>
<dbReference type="EMBL" id="JRHX01000085">
    <property type="protein sequence ID" value="KXZ68894.1"/>
    <property type="molecule type" value="Genomic_DNA"/>
</dbReference>
<evidence type="ECO:0000313" key="4">
    <source>
        <dbReference type="EMBL" id="KXZ70125.1"/>
    </source>
</evidence>
<protein>
    <submittedName>
        <fullName evidence="4">Uncharacterized protein</fullName>
    </submittedName>
</protein>
<reference evidence="4 6" key="1">
    <citation type="journal article" date="2016" name="Sci. Rep.">
        <title>Genomic and phenotypic characterization of the species Acinetobacter venetianus.</title>
        <authorList>
            <person name="Fondi M."/>
            <person name="Maida I."/>
            <person name="Perrin E."/>
            <person name="Orlandini V."/>
            <person name="La Torre L."/>
            <person name="Bosi E."/>
            <person name="Negroni A."/>
            <person name="Zanaroli G."/>
            <person name="Fava F."/>
            <person name="Decorosi F."/>
            <person name="Giovannetti L."/>
            <person name="Viti C."/>
            <person name="Vaneechoutte M."/>
            <person name="Dijkshoorn L."/>
            <person name="Fani R."/>
        </authorList>
    </citation>
    <scope>NUCLEOTIDE SEQUENCE [LARGE SCALE GENOMIC DNA]</scope>
    <source>
        <strain evidence="4 6">LUH13518</strain>
    </source>
</reference>
<gene>
    <name evidence="5" type="ORF">AVENLUH13518_01934</name>
    <name evidence="4" type="ORF">AVENLUH13518_02022</name>
    <name evidence="3" type="ORF">AVENLUH13518_02824</name>
    <name evidence="2" type="ORF">AVENLUH13518_02834</name>
</gene>
<keyword evidence="1" id="KW-0812">Transmembrane</keyword>
<evidence type="ECO:0000313" key="2">
    <source>
        <dbReference type="EMBL" id="KXZ68878.1"/>
    </source>
</evidence>
<feature type="transmembrane region" description="Helical" evidence="1">
    <location>
        <begin position="32"/>
        <end position="56"/>
    </location>
</feature>
<accession>A0A150HTJ5</accession>
<dbReference type="EMBL" id="JRHX01000061">
    <property type="protein sequence ID" value="KXZ70125.1"/>
    <property type="molecule type" value="Genomic_DNA"/>
</dbReference>
<sequence>MKKFIGFYLIVTVVYAAMLMQRTAELQGGYVSVDYLSCLLFLIKGLMWPLAILRWLF</sequence>
<name>A0A150HTJ5_9GAMM</name>
<dbReference type="EMBL" id="JRHX01000086">
    <property type="protein sequence ID" value="KXZ68878.1"/>
    <property type="molecule type" value="Genomic_DNA"/>
</dbReference>